<dbReference type="Pfam" id="PF13460">
    <property type="entry name" value="NAD_binding_10"/>
    <property type="match status" value="1"/>
</dbReference>
<dbReference type="InterPro" id="IPR016040">
    <property type="entry name" value="NAD(P)-bd_dom"/>
</dbReference>
<dbReference type="Gene3D" id="3.40.50.720">
    <property type="entry name" value="NAD(P)-binding Rossmann-like Domain"/>
    <property type="match status" value="1"/>
</dbReference>
<evidence type="ECO:0000259" key="1">
    <source>
        <dbReference type="Pfam" id="PF13460"/>
    </source>
</evidence>
<protein>
    <submittedName>
        <fullName evidence="2">Putative NADH-flavin reductase</fullName>
    </submittedName>
</protein>
<proteinExistence type="predicted"/>
<gene>
    <name evidence="2" type="ORF">HDA36_004474</name>
</gene>
<organism evidence="2 3">
    <name type="scientific">Nocardiopsis composta</name>
    <dbReference type="NCBI Taxonomy" id="157465"/>
    <lineage>
        <taxon>Bacteria</taxon>
        <taxon>Bacillati</taxon>
        <taxon>Actinomycetota</taxon>
        <taxon>Actinomycetes</taxon>
        <taxon>Streptosporangiales</taxon>
        <taxon>Nocardiopsidaceae</taxon>
        <taxon>Nocardiopsis</taxon>
    </lineage>
</organism>
<dbReference type="EMBL" id="JACHDB010000001">
    <property type="protein sequence ID" value="MBB5434390.1"/>
    <property type="molecule type" value="Genomic_DNA"/>
</dbReference>
<dbReference type="AlphaFoldDB" id="A0A7W8QPV4"/>
<dbReference type="PANTHER" id="PTHR15020:SF50">
    <property type="entry name" value="UPF0659 PROTEIN YMR090W"/>
    <property type="match status" value="1"/>
</dbReference>
<sequence>MRITVLGAGGGIGREVVAQALAGGHRVTAVVRDRARAGLGGHDRLDAVTADALDPASLLPAVKGADAVVSALGGRGGLSEPTTVCERGALAAVEAMHTAEVRRIVAISAATVTDEGDGPFTRLAVKPLLRRMLRHPRADSIRMEEVLAGSGLDWTVLRPPRLLDRPRTGRYRMREGANVRGGLQIGRADVADAVLRVLADPARIRTAVGVAY</sequence>
<dbReference type="PANTHER" id="PTHR15020">
    <property type="entry name" value="FLAVIN REDUCTASE-RELATED"/>
    <property type="match status" value="1"/>
</dbReference>
<keyword evidence="3" id="KW-1185">Reference proteome</keyword>
<feature type="domain" description="NAD(P)-binding" evidence="1">
    <location>
        <begin position="7"/>
        <end position="201"/>
    </location>
</feature>
<reference evidence="2 3" key="1">
    <citation type="submission" date="2020-08" db="EMBL/GenBank/DDBJ databases">
        <title>Sequencing the genomes of 1000 actinobacteria strains.</title>
        <authorList>
            <person name="Klenk H.-P."/>
        </authorList>
    </citation>
    <scope>NUCLEOTIDE SEQUENCE [LARGE SCALE GENOMIC DNA]</scope>
    <source>
        <strain evidence="2 3">DSM 44551</strain>
    </source>
</reference>
<dbReference type="Proteomes" id="UP000572635">
    <property type="component" value="Unassembled WGS sequence"/>
</dbReference>
<dbReference type="RefSeq" id="WP_184394963.1">
    <property type="nucleotide sequence ID" value="NZ_BAAAJD010000001.1"/>
</dbReference>
<accession>A0A7W8QPV4</accession>
<name>A0A7W8QPV4_9ACTN</name>
<dbReference type="SUPFAM" id="SSF51735">
    <property type="entry name" value="NAD(P)-binding Rossmann-fold domains"/>
    <property type="match status" value="1"/>
</dbReference>
<comment type="caution">
    <text evidence="2">The sequence shown here is derived from an EMBL/GenBank/DDBJ whole genome shotgun (WGS) entry which is preliminary data.</text>
</comment>
<evidence type="ECO:0000313" key="3">
    <source>
        <dbReference type="Proteomes" id="UP000572635"/>
    </source>
</evidence>
<evidence type="ECO:0000313" key="2">
    <source>
        <dbReference type="EMBL" id="MBB5434390.1"/>
    </source>
</evidence>
<dbReference type="InterPro" id="IPR036291">
    <property type="entry name" value="NAD(P)-bd_dom_sf"/>
</dbReference>